<gene>
    <name evidence="1" type="ORF">ONZ51_g6561</name>
</gene>
<evidence type="ECO:0000313" key="2">
    <source>
        <dbReference type="Proteomes" id="UP001215151"/>
    </source>
</evidence>
<reference evidence="1" key="1">
    <citation type="submission" date="2022-11" db="EMBL/GenBank/DDBJ databases">
        <title>Genome Sequence of Cubamyces cubensis.</title>
        <authorList>
            <person name="Buettner E."/>
        </authorList>
    </citation>
    <scope>NUCLEOTIDE SEQUENCE</scope>
    <source>
        <strain evidence="1">MPL-01</strain>
    </source>
</reference>
<dbReference type="Gene3D" id="3.80.10.10">
    <property type="entry name" value="Ribonuclease Inhibitor"/>
    <property type="match status" value="1"/>
</dbReference>
<name>A0AAD7TS63_9APHY</name>
<dbReference type="InterPro" id="IPR032675">
    <property type="entry name" value="LRR_dom_sf"/>
</dbReference>
<organism evidence="1 2">
    <name type="scientific">Trametes cubensis</name>
    <dbReference type="NCBI Taxonomy" id="1111947"/>
    <lineage>
        <taxon>Eukaryota</taxon>
        <taxon>Fungi</taxon>
        <taxon>Dikarya</taxon>
        <taxon>Basidiomycota</taxon>
        <taxon>Agaricomycotina</taxon>
        <taxon>Agaricomycetes</taxon>
        <taxon>Polyporales</taxon>
        <taxon>Polyporaceae</taxon>
        <taxon>Trametes</taxon>
    </lineage>
</organism>
<sequence length="269" mass="30820">MAELSWPRIQTLALHGRYITPGQPALLQSVLTRMPSLRSLRVQVAQLPAFSRPRLLNPLVSLDFAELRSLTIAYPDPDDAIFSLKTPHLTHLSLRDEPRYYFYLRNRDFLPSSAVAPILGASECLAILRRMDVPLLSSLELVYEADAGEHELLHHVSTSYPNLAQLELHRYRANDIDVVPYMSITSTLSKIRSLQALHLNLDWAVMPPVHCKDDAMINSWVIFMHERAQEVLSILQSCPKFEYVAFLHPRLQCYEYEDRRRDSGSAPFV</sequence>
<keyword evidence="2" id="KW-1185">Reference proteome</keyword>
<dbReference type="Proteomes" id="UP001215151">
    <property type="component" value="Unassembled WGS sequence"/>
</dbReference>
<accession>A0AAD7TS63</accession>
<dbReference type="SUPFAM" id="SSF52047">
    <property type="entry name" value="RNI-like"/>
    <property type="match status" value="1"/>
</dbReference>
<dbReference type="EMBL" id="JAPEVG010000159">
    <property type="protein sequence ID" value="KAJ8475447.1"/>
    <property type="molecule type" value="Genomic_DNA"/>
</dbReference>
<evidence type="ECO:0000313" key="1">
    <source>
        <dbReference type="EMBL" id="KAJ8475447.1"/>
    </source>
</evidence>
<proteinExistence type="predicted"/>
<dbReference type="AlphaFoldDB" id="A0AAD7TS63"/>
<protein>
    <submittedName>
        <fullName evidence="1">Uncharacterized protein</fullName>
    </submittedName>
</protein>
<comment type="caution">
    <text evidence="1">The sequence shown here is derived from an EMBL/GenBank/DDBJ whole genome shotgun (WGS) entry which is preliminary data.</text>
</comment>